<sequence>MTTLERTLAKALTEIVIRLDLSDDDAIAESSMQLLEPVITLLQELSAQDRQALADLINQFAHQETDPERHLTAWEAPETVSLLA</sequence>
<dbReference type="EMBL" id="JBHSPA010000061">
    <property type="protein sequence ID" value="MFC5831139.1"/>
    <property type="molecule type" value="Genomic_DNA"/>
</dbReference>
<evidence type="ECO:0000313" key="2">
    <source>
        <dbReference type="Proteomes" id="UP001596058"/>
    </source>
</evidence>
<reference evidence="2" key="1">
    <citation type="journal article" date="2019" name="Int. J. Syst. Evol. Microbiol.">
        <title>The Global Catalogue of Microorganisms (GCM) 10K type strain sequencing project: providing services to taxonomists for standard genome sequencing and annotation.</title>
        <authorList>
            <consortium name="The Broad Institute Genomics Platform"/>
            <consortium name="The Broad Institute Genome Sequencing Center for Infectious Disease"/>
            <person name="Wu L."/>
            <person name="Ma J."/>
        </authorList>
    </citation>
    <scope>NUCLEOTIDE SEQUENCE [LARGE SCALE GENOMIC DNA]</scope>
    <source>
        <strain evidence="2">CCUG 53903</strain>
    </source>
</reference>
<keyword evidence="2" id="KW-1185">Reference proteome</keyword>
<accession>A0ABW1CZW0</accession>
<gene>
    <name evidence="1" type="ORF">ACFPZ3_45430</name>
</gene>
<protein>
    <submittedName>
        <fullName evidence="1">Uncharacterized protein</fullName>
    </submittedName>
</protein>
<proteinExistence type="predicted"/>
<name>A0ABW1CZW0_9ACTN</name>
<dbReference type="Proteomes" id="UP001596058">
    <property type="component" value="Unassembled WGS sequence"/>
</dbReference>
<dbReference type="RefSeq" id="WP_379520616.1">
    <property type="nucleotide sequence ID" value="NZ_JBHSPA010000061.1"/>
</dbReference>
<organism evidence="1 2">
    <name type="scientific">Nonomuraea insulae</name>
    <dbReference type="NCBI Taxonomy" id="1616787"/>
    <lineage>
        <taxon>Bacteria</taxon>
        <taxon>Bacillati</taxon>
        <taxon>Actinomycetota</taxon>
        <taxon>Actinomycetes</taxon>
        <taxon>Streptosporangiales</taxon>
        <taxon>Streptosporangiaceae</taxon>
        <taxon>Nonomuraea</taxon>
    </lineage>
</organism>
<evidence type="ECO:0000313" key="1">
    <source>
        <dbReference type="EMBL" id="MFC5831139.1"/>
    </source>
</evidence>
<comment type="caution">
    <text evidence="1">The sequence shown here is derived from an EMBL/GenBank/DDBJ whole genome shotgun (WGS) entry which is preliminary data.</text>
</comment>